<dbReference type="PROSITE" id="PS51464">
    <property type="entry name" value="SIS"/>
    <property type="match status" value="1"/>
</dbReference>
<dbReference type="GO" id="GO:0003700">
    <property type="term" value="F:DNA-binding transcription factor activity"/>
    <property type="evidence" value="ECO:0007669"/>
    <property type="project" value="InterPro"/>
</dbReference>
<dbReference type="InterPro" id="IPR047640">
    <property type="entry name" value="RpiR-like"/>
</dbReference>
<organism evidence="3 4">
    <name type="scientific">Paenibacillus spiritus</name>
    <dbReference type="NCBI Taxonomy" id="2496557"/>
    <lineage>
        <taxon>Bacteria</taxon>
        <taxon>Bacillati</taxon>
        <taxon>Bacillota</taxon>
        <taxon>Bacilli</taxon>
        <taxon>Bacillales</taxon>
        <taxon>Paenibacillaceae</taxon>
        <taxon>Paenibacillus</taxon>
    </lineage>
</organism>
<dbReference type="SUPFAM" id="SSF46689">
    <property type="entry name" value="Homeodomain-like"/>
    <property type="match status" value="1"/>
</dbReference>
<feature type="domain" description="SIS" evidence="2">
    <location>
        <begin position="122"/>
        <end position="255"/>
    </location>
</feature>
<name>A0A5J5G6V7_9BACL</name>
<dbReference type="RefSeq" id="WP_150458730.1">
    <property type="nucleotide sequence ID" value="NZ_VYKK01000017.1"/>
</dbReference>
<evidence type="ECO:0000313" key="4">
    <source>
        <dbReference type="Proteomes" id="UP000367750"/>
    </source>
</evidence>
<dbReference type="GO" id="GO:0003677">
    <property type="term" value="F:DNA binding"/>
    <property type="evidence" value="ECO:0007669"/>
    <property type="project" value="InterPro"/>
</dbReference>
<dbReference type="GO" id="GO:1901135">
    <property type="term" value="P:carbohydrate derivative metabolic process"/>
    <property type="evidence" value="ECO:0007669"/>
    <property type="project" value="InterPro"/>
</dbReference>
<dbReference type="PANTHER" id="PTHR30514:SF18">
    <property type="entry name" value="RPIR-FAMILY TRANSCRIPTIONAL REGULATOR"/>
    <property type="match status" value="1"/>
</dbReference>
<dbReference type="Pfam" id="PF01418">
    <property type="entry name" value="HTH_6"/>
    <property type="match status" value="1"/>
</dbReference>
<dbReference type="Pfam" id="PF01380">
    <property type="entry name" value="SIS"/>
    <property type="match status" value="1"/>
</dbReference>
<dbReference type="Proteomes" id="UP000367750">
    <property type="component" value="Unassembled WGS sequence"/>
</dbReference>
<dbReference type="OrthoDB" id="370421at2"/>
<keyword evidence="4" id="KW-1185">Reference proteome</keyword>
<dbReference type="EMBL" id="VYKK01000017">
    <property type="protein sequence ID" value="KAA9002385.1"/>
    <property type="molecule type" value="Genomic_DNA"/>
</dbReference>
<feature type="domain" description="HTH rpiR-type" evidence="1">
    <location>
        <begin position="2"/>
        <end position="78"/>
    </location>
</feature>
<evidence type="ECO:0000259" key="1">
    <source>
        <dbReference type="PROSITE" id="PS51071"/>
    </source>
</evidence>
<proteinExistence type="predicted"/>
<dbReference type="SUPFAM" id="SSF53697">
    <property type="entry name" value="SIS domain"/>
    <property type="match status" value="1"/>
</dbReference>
<evidence type="ECO:0000313" key="3">
    <source>
        <dbReference type="EMBL" id="KAA9002385.1"/>
    </source>
</evidence>
<dbReference type="InterPro" id="IPR001347">
    <property type="entry name" value="SIS_dom"/>
</dbReference>
<accession>A0A5J5G6V7</accession>
<dbReference type="GO" id="GO:0097367">
    <property type="term" value="F:carbohydrate derivative binding"/>
    <property type="evidence" value="ECO:0007669"/>
    <property type="project" value="InterPro"/>
</dbReference>
<gene>
    <name evidence="3" type="ORF">F4V43_13260</name>
</gene>
<evidence type="ECO:0000259" key="2">
    <source>
        <dbReference type="PROSITE" id="PS51464"/>
    </source>
</evidence>
<dbReference type="InterPro" id="IPR036388">
    <property type="entry name" value="WH-like_DNA-bd_sf"/>
</dbReference>
<dbReference type="AlphaFoldDB" id="A0A5J5G6V7"/>
<comment type="caution">
    <text evidence="3">The sequence shown here is derived from an EMBL/GenBank/DDBJ whole genome shotgun (WGS) entry which is preliminary data.</text>
</comment>
<dbReference type="InterPro" id="IPR046348">
    <property type="entry name" value="SIS_dom_sf"/>
</dbReference>
<dbReference type="InterPro" id="IPR009057">
    <property type="entry name" value="Homeodomain-like_sf"/>
</dbReference>
<dbReference type="Gene3D" id="3.40.50.10490">
    <property type="entry name" value="Glucose-6-phosphate isomerase like protein, domain 1"/>
    <property type="match status" value="1"/>
</dbReference>
<dbReference type="InterPro" id="IPR000281">
    <property type="entry name" value="HTH_RpiR"/>
</dbReference>
<dbReference type="Gene3D" id="1.10.10.10">
    <property type="entry name" value="Winged helix-like DNA-binding domain superfamily/Winged helix DNA-binding domain"/>
    <property type="match status" value="1"/>
</dbReference>
<reference evidence="3 4" key="1">
    <citation type="submission" date="2019-09" db="EMBL/GenBank/DDBJ databases">
        <title>Bacillus ochoae sp. nov., Paenibacillus whitsoniae sp. nov., Paenibacillus spiritus sp. nov. Isolated from the Mars Exploration Rover during spacecraft assembly.</title>
        <authorList>
            <person name="Seuylemezian A."/>
            <person name="Vaishampayan P."/>
        </authorList>
    </citation>
    <scope>NUCLEOTIDE SEQUENCE [LARGE SCALE GENOMIC DNA]</scope>
    <source>
        <strain evidence="3 4">MER_111</strain>
    </source>
</reference>
<sequence>MPSIPGRIFPEQAGFTPGERKIAAFIENHADEVLFLTEQALADRIGTSIATVSRFWRSAGYDSGKDFRRKLRAASAHTPAVKLETTISRMDPDSLPLHTLEQSILHLRETAGRIAPGQLEEAAALLAGANLIYLHAPGPAAALGELLRYRLSRFGLTVRLMPASGHELLEPLAHVQAGDAVLLFNFTRLLPETEVILDYVKEKGCPAVMITDREEFRDGASVKVSFYVRRGERGEFHSMVAPLLLVEQIILSIGLSMKEQVLSRLENLGKLRAKYADRLPRGRA</sequence>
<dbReference type="PROSITE" id="PS51071">
    <property type="entry name" value="HTH_RPIR"/>
    <property type="match status" value="1"/>
</dbReference>
<protein>
    <submittedName>
        <fullName evidence="3">MurR/RpiR family transcriptional regulator</fullName>
    </submittedName>
</protein>
<dbReference type="PANTHER" id="PTHR30514">
    <property type="entry name" value="GLUCOKINASE"/>
    <property type="match status" value="1"/>
</dbReference>